<evidence type="ECO:0000256" key="1">
    <source>
        <dbReference type="ARBA" id="ARBA00022448"/>
    </source>
</evidence>
<proteinExistence type="predicted"/>
<dbReference type="EMBL" id="CP097463">
    <property type="protein sequence ID" value="WAX58394.1"/>
    <property type="molecule type" value="Genomic_DNA"/>
</dbReference>
<feature type="domain" description="ABC transporter" evidence="4">
    <location>
        <begin position="27"/>
        <end position="276"/>
    </location>
</feature>
<dbReference type="PANTHER" id="PTHR45772">
    <property type="entry name" value="CONSERVED COMPONENT OF ABC TRANSPORTER FOR NATURAL AMINO ACIDS-RELATED"/>
    <property type="match status" value="1"/>
</dbReference>
<dbReference type="Gene3D" id="3.40.50.300">
    <property type="entry name" value="P-loop containing nucleotide triphosphate hydrolases"/>
    <property type="match status" value="1"/>
</dbReference>
<evidence type="ECO:0000313" key="5">
    <source>
        <dbReference type="EMBL" id="WAX58394.1"/>
    </source>
</evidence>
<accession>A0ABY7K4Y9</accession>
<evidence type="ECO:0000256" key="2">
    <source>
        <dbReference type="ARBA" id="ARBA00022741"/>
    </source>
</evidence>
<keyword evidence="6" id="KW-1185">Reference proteome</keyword>
<name>A0ABY7K4Y9_9ACTN</name>
<dbReference type="InterPro" id="IPR003593">
    <property type="entry name" value="AAA+_ATPase"/>
</dbReference>
<dbReference type="Proteomes" id="UP001164693">
    <property type="component" value="Chromosome"/>
</dbReference>
<dbReference type="Pfam" id="PF00005">
    <property type="entry name" value="ABC_tran"/>
    <property type="match status" value="1"/>
</dbReference>
<dbReference type="SMART" id="SM00382">
    <property type="entry name" value="AAA"/>
    <property type="match status" value="1"/>
</dbReference>
<keyword evidence="3 5" id="KW-0067">ATP-binding</keyword>
<dbReference type="InterPro" id="IPR003439">
    <property type="entry name" value="ABC_transporter-like_ATP-bd"/>
</dbReference>
<keyword evidence="1" id="KW-0813">Transport</keyword>
<evidence type="ECO:0000256" key="3">
    <source>
        <dbReference type="ARBA" id="ARBA00022840"/>
    </source>
</evidence>
<evidence type="ECO:0000259" key="4">
    <source>
        <dbReference type="PROSITE" id="PS50893"/>
    </source>
</evidence>
<gene>
    <name evidence="5" type="ORF">M6B22_06410</name>
</gene>
<dbReference type="GO" id="GO:0005524">
    <property type="term" value="F:ATP binding"/>
    <property type="evidence" value="ECO:0007669"/>
    <property type="project" value="UniProtKB-KW"/>
</dbReference>
<sequence>MQSDALSEPAVARLFDHATWEPLDHLISTRDLSVAFGGIYALSEISLDLCEFEVSAIVGPNGAGKTTLLNAVCGLIRQQTTGTIEFCGKAVAGWTPAAAARAGIGRSFQDPRLIESATVWENVICGLHLGIGYSLVEQLWRFGRVRQRERQARERAELAIDFVGLSDCRDLKAGSLPYGKRKLADIARAIVSGPRLLLLDEPSSGLDASERSGVEALLTEIRRSRRTTVLAVEHHMALVRATASHVLGLQAGRVVASGTPEDVLDSAEFRQAVVGARSAGAVSSSPAKKVGPLWTK</sequence>
<dbReference type="RefSeq" id="WP_269444942.1">
    <property type="nucleotide sequence ID" value="NZ_CP097463.1"/>
</dbReference>
<reference evidence="5" key="1">
    <citation type="submission" date="2022-05" db="EMBL/GenBank/DDBJ databases">
        <title>Jatrophihabitans sp. SB3-54 whole genome sequence.</title>
        <authorList>
            <person name="Suh M.K."/>
            <person name="Eom M.K."/>
            <person name="Kim J.S."/>
            <person name="Kim H.S."/>
            <person name="Do H.E."/>
            <person name="Shin Y.K."/>
            <person name="Lee J.-S."/>
        </authorList>
    </citation>
    <scope>NUCLEOTIDE SEQUENCE</scope>
    <source>
        <strain evidence="5">SB3-54</strain>
    </source>
</reference>
<protein>
    <submittedName>
        <fullName evidence="5">ATP-binding cassette domain-containing protein</fullName>
    </submittedName>
</protein>
<dbReference type="InterPro" id="IPR027417">
    <property type="entry name" value="P-loop_NTPase"/>
</dbReference>
<dbReference type="SUPFAM" id="SSF52540">
    <property type="entry name" value="P-loop containing nucleoside triphosphate hydrolases"/>
    <property type="match status" value="1"/>
</dbReference>
<dbReference type="PROSITE" id="PS50893">
    <property type="entry name" value="ABC_TRANSPORTER_2"/>
    <property type="match status" value="1"/>
</dbReference>
<evidence type="ECO:0000313" key="6">
    <source>
        <dbReference type="Proteomes" id="UP001164693"/>
    </source>
</evidence>
<organism evidence="5 6">
    <name type="scientific">Jatrophihabitans cynanchi</name>
    <dbReference type="NCBI Taxonomy" id="2944128"/>
    <lineage>
        <taxon>Bacteria</taxon>
        <taxon>Bacillati</taxon>
        <taxon>Actinomycetota</taxon>
        <taxon>Actinomycetes</taxon>
        <taxon>Jatrophihabitantales</taxon>
        <taxon>Jatrophihabitantaceae</taxon>
        <taxon>Jatrophihabitans</taxon>
    </lineage>
</organism>
<keyword evidence="2" id="KW-0547">Nucleotide-binding</keyword>
<dbReference type="InterPro" id="IPR051120">
    <property type="entry name" value="ABC_AA/LPS_Transport"/>
</dbReference>